<keyword evidence="2" id="KW-0325">Glycoprotein</keyword>
<comment type="similarity">
    <text evidence="1">Belongs to the GILT family.</text>
</comment>
<name>A0A8S4EPD1_PLUXY</name>
<evidence type="ECO:0000313" key="4">
    <source>
        <dbReference type="Proteomes" id="UP000653454"/>
    </source>
</evidence>
<protein>
    <submittedName>
        <fullName evidence="3">(diamondback moth) hypothetical protein</fullName>
    </submittedName>
</protein>
<dbReference type="Proteomes" id="UP000653454">
    <property type="component" value="Unassembled WGS sequence"/>
</dbReference>
<keyword evidence="4" id="KW-1185">Reference proteome</keyword>
<accession>A0A8S4EPD1</accession>
<dbReference type="EMBL" id="CAJHNJ030000020">
    <property type="protein sequence ID" value="CAG9117722.1"/>
    <property type="molecule type" value="Genomic_DNA"/>
</dbReference>
<reference evidence="3" key="1">
    <citation type="submission" date="2020-11" db="EMBL/GenBank/DDBJ databases">
        <authorList>
            <person name="Whiteford S."/>
        </authorList>
    </citation>
    <scope>NUCLEOTIDE SEQUENCE</scope>
</reference>
<organism evidence="3 4">
    <name type="scientific">Plutella xylostella</name>
    <name type="common">Diamondback moth</name>
    <name type="synonym">Plutella maculipennis</name>
    <dbReference type="NCBI Taxonomy" id="51655"/>
    <lineage>
        <taxon>Eukaryota</taxon>
        <taxon>Metazoa</taxon>
        <taxon>Ecdysozoa</taxon>
        <taxon>Arthropoda</taxon>
        <taxon>Hexapoda</taxon>
        <taxon>Insecta</taxon>
        <taxon>Pterygota</taxon>
        <taxon>Neoptera</taxon>
        <taxon>Endopterygota</taxon>
        <taxon>Lepidoptera</taxon>
        <taxon>Glossata</taxon>
        <taxon>Ditrysia</taxon>
        <taxon>Yponomeutoidea</taxon>
        <taxon>Plutellidae</taxon>
        <taxon>Plutella</taxon>
    </lineage>
</organism>
<dbReference type="GO" id="GO:0016671">
    <property type="term" value="F:oxidoreductase activity, acting on a sulfur group of donors, disulfide as acceptor"/>
    <property type="evidence" value="ECO:0007669"/>
    <property type="project" value="InterPro"/>
</dbReference>
<evidence type="ECO:0000313" key="3">
    <source>
        <dbReference type="EMBL" id="CAG9117722.1"/>
    </source>
</evidence>
<evidence type="ECO:0000256" key="2">
    <source>
        <dbReference type="ARBA" id="ARBA00023180"/>
    </source>
</evidence>
<gene>
    <name evidence="3" type="ORF">PLXY2_LOCUS6329</name>
</gene>
<comment type="caution">
    <text evidence="3">The sequence shown here is derived from an EMBL/GenBank/DDBJ whole genome shotgun (WGS) entry which is preliminary data.</text>
</comment>
<dbReference type="PANTHER" id="PTHR13234">
    <property type="entry name" value="GAMMA-INTERFERON INDUCIBLE LYSOSOMAL THIOL REDUCTASE GILT"/>
    <property type="match status" value="1"/>
</dbReference>
<sequence>MSLKEGLYELLLRSRGRVQTEPATATTTGRTAYLAILRLVPNKPTPFITDVGIEKLEDDNYNIHKKEKVKIRVYYEALCPDSKFFFIKHLVPVTEKLTDFIDVSLVPYGKATTTSENGQYFFKCQHGEEECYANKIHSCSIEYLGNMTRSVQFTGCMIADNMDADAALDRCGKEFKVDISRISSCAASEHGSALLKKHGDDTHIIEPGFIPTIIVNNSKDNQPALLKNFLLEVCKLINIPLPPPCL</sequence>
<evidence type="ECO:0000256" key="1">
    <source>
        <dbReference type="ARBA" id="ARBA00005679"/>
    </source>
</evidence>
<dbReference type="PANTHER" id="PTHR13234:SF71">
    <property type="entry name" value="GAMMA-INTERFERON-INDUCIBLE LYSOSOMAL THIOL REDUCTASE-LIKE PROTEIN"/>
    <property type="match status" value="1"/>
</dbReference>
<dbReference type="InterPro" id="IPR004911">
    <property type="entry name" value="Interferon-induced_GILT"/>
</dbReference>
<proteinExistence type="inferred from homology"/>
<dbReference type="Pfam" id="PF03227">
    <property type="entry name" value="GILT"/>
    <property type="match status" value="1"/>
</dbReference>
<dbReference type="AlphaFoldDB" id="A0A8S4EPD1"/>